<dbReference type="InterPro" id="IPR001927">
    <property type="entry name" value="Na/Gal_symport"/>
</dbReference>
<feature type="transmembrane region" description="Helical" evidence="6">
    <location>
        <begin position="119"/>
        <end position="139"/>
    </location>
</feature>
<sequence>MLFKNFTNENANPVVGFKERFAFGCGDLASNIIYSAMSTFLLFYYTDVVGVSAAAVGVILLVSRLLDGIIDLIVGVLIDRTKSPYGKARPWILRMMIPYAIGAALLFSVPTGWGETAKLVYIFVTYNLVLGIIFTAINLPYATLNSLITQDQYERSVLNIFRMLLATVGTLSITTFTLPIVKFFGNDARAWTYTFMLFGLISIVFFMITFLGTRERAGNIALDKPKENIPVKIGVKALFKNKYWIMITVSIVLLYLSMGVSGGATVYYARSILGNEAYVSELSMATTIAQIACMFLVAGFVKKFGKRNVLIGGASIVGLGYILTAVAGTNLQLILISNVIKGIGNAGMAACMFAMVSDTIEYGEWKSGLRTEGLINSATSFGQKVGIGLSSGVFGWILAVGGYVGGAATQTSSALVALSAAYIYIPLVITIIVIGILFAYKLDKEYPTILKELKVRNDQGNTLGA</sequence>
<accession>A0A1S8SY59</accession>
<feature type="transmembrane region" description="Helical" evidence="6">
    <location>
        <begin position="91"/>
        <end position="113"/>
    </location>
</feature>
<feature type="domain" description="Major facilitator superfamily (MFS) profile" evidence="7">
    <location>
        <begin position="243"/>
        <end position="465"/>
    </location>
</feature>
<dbReference type="CDD" id="cd17332">
    <property type="entry name" value="MFS_MelB_like"/>
    <property type="match status" value="1"/>
</dbReference>
<dbReference type="InterPro" id="IPR020846">
    <property type="entry name" value="MFS_dom"/>
</dbReference>
<gene>
    <name evidence="8" type="primary">yicJ</name>
    <name evidence="8" type="ORF">CLPUN_52700</name>
</gene>
<dbReference type="RefSeq" id="WP_077850148.1">
    <property type="nucleotide sequence ID" value="NZ_LZZM01000243.1"/>
</dbReference>
<dbReference type="InterPro" id="IPR039672">
    <property type="entry name" value="MFS_2"/>
</dbReference>
<reference evidence="8 9" key="1">
    <citation type="submission" date="2016-05" db="EMBL/GenBank/DDBJ databases">
        <title>Microbial solvent formation.</title>
        <authorList>
            <person name="Poehlein A."/>
            <person name="Montoya Solano J.D."/>
            <person name="Flitsch S."/>
            <person name="Krabben P."/>
            <person name="Duerre P."/>
            <person name="Daniel R."/>
        </authorList>
    </citation>
    <scope>NUCLEOTIDE SEQUENCE [LARGE SCALE GENOMIC DNA]</scope>
    <source>
        <strain evidence="8 9">DSM 2619</strain>
    </source>
</reference>
<dbReference type="Pfam" id="PF13347">
    <property type="entry name" value="MFS_2"/>
    <property type="match status" value="1"/>
</dbReference>
<feature type="transmembrane region" description="Helical" evidence="6">
    <location>
        <begin position="243"/>
        <end position="270"/>
    </location>
</feature>
<dbReference type="OrthoDB" id="9764596at2"/>
<protein>
    <submittedName>
        <fullName evidence="8">Inner membrane symporter YicJ</fullName>
    </submittedName>
</protein>
<evidence type="ECO:0000256" key="5">
    <source>
        <dbReference type="ARBA" id="ARBA00023136"/>
    </source>
</evidence>
<feature type="transmembrane region" description="Helical" evidence="6">
    <location>
        <begin position="160"/>
        <end position="184"/>
    </location>
</feature>
<feature type="transmembrane region" description="Helical" evidence="6">
    <location>
        <begin position="308"/>
        <end position="327"/>
    </location>
</feature>
<dbReference type="NCBIfam" id="TIGR00792">
    <property type="entry name" value="gph"/>
    <property type="match status" value="1"/>
</dbReference>
<dbReference type="Proteomes" id="UP000190890">
    <property type="component" value="Unassembled WGS sequence"/>
</dbReference>
<dbReference type="SUPFAM" id="SSF103473">
    <property type="entry name" value="MFS general substrate transporter"/>
    <property type="match status" value="1"/>
</dbReference>
<feature type="transmembrane region" description="Helical" evidence="6">
    <location>
        <begin position="385"/>
        <end position="404"/>
    </location>
</feature>
<evidence type="ECO:0000256" key="4">
    <source>
        <dbReference type="ARBA" id="ARBA00022989"/>
    </source>
</evidence>
<dbReference type="GO" id="GO:0008643">
    <property type="term" value="P:carbohydrate transport"/>
    <property type="evidence" value="ECO:0007669"/>
    <property type="project" value="InterPro"/>
</dbReference>
<dbReference type="GO" id="GO:0006814">
    <property type="term" value="P:sodium ion transport"/>
    <property type="evidence" value="ECO:0007669"/>
    <property type="project" value="InterPro"/>
</dbReference>
<feature type="transmembrane region" description="Helical" evidence="6">
    <location>
        <begin position="416"/>
        <end position="440"/>
    </location>
</feature>
<evidence type="ECO:0000313" key="9">
    <source>
        <dbReference type="Proteomes" id="UP000190890"/>
    </source>
</evidence>
<organism evidence="8 9">
    <name type="scientific">Clostridium puniceum</name>
    <dbReference type="NCBI Taxonomy" id="29367"/>
    <lineage>
        <taxon>Bacteria</taxon>
        <taxon>Bacillati</taxon>
        <taxon>Bacillota</taxon>
        <taxon>Clostridia</taxon>
        <taxon>Eubacteriales</taxon>
        <taxon>Clostridiaceae</taxon>
        <taxon>Clostridium</taxon>
    </lineage>
</organism>
<keyword evidence="2" id="KW-0813">Transport</keyword>
<dbReference type="EMBL" id="LZZM01000243">
    <property type="protein sequence ID" value="OOM70185.1"/>
    <property type="molecule type" value="Genomic_DNA"/>
</dbReference>
<comment type="caution">
    <text evidence="8">The sequence shown here is derived from an EMBL/GenBank/DDBJ whole genome shotgun (WGS) entry which is preliminary data.</text>
</comment>
<evidence type="ECO:0000313" key="8">
    <source>
        <dbReference type="EMBL" id="OOM70185.1"/>
    </source>
</evidence>
<dbReference type="Gene3D" id="1.20.1250.20">
    <property type="entry name" value="MFS general substrate transporter like domains"/>
    <property type="match status" value="2"/>
</dbReference>
<evidence type="ECO:0000256" key="3">
    <source>
        <dbReference type="ARBA" id="ARBA00022692"/>
    </source>
</evidence>
<dbReference type="GO" id="GO:0015293">
    <property type="term" value="F:symporter activity"/>
    <property type="evidence" value="ECO:0007669"/>
    <property type="project" value="InterPro"/>
</dbReference>
<feature type="transmembrane region" description="Helical" evidence="6">
    <location>
        <begin position="333"/>
        <end position="356"/>
    </location>
</feature>
<dbReference type="PANTHER" id="PTHR11328">
    <property type="entry name" value="MAJOR FACILITATOR SUPERFAMILY DOMAIN-CONTAINING PROTEIN"/>
    <property type="match status" value="1"/>
</dbReference>
<evidence type="ECO:0000256" key="6">
    <source>
        <dbReference type="SAM" id="Phobius"/>
    </source>
</evidence>
<comment type="subcellular location">
    <subcellularLocation>
        <location evidence="1">Cell membrane</location>
        <topology evidence="1">Multi-pass membrane protein</topology>
    </subcellularLocation>
</comment>
<feature type="transmembrane region" description="Helical" evidence="6">
    <location>
        <begin position="282"/>
        <end position="301"/>
    </location>
</feature>
<name>A0A1S8SY59_9CLOT</name>
<evidence type="ECO:0000256" key="1">
    <source>
        <dbReference type="ARBA" id="ARBA00004651"/>
    </source>
</evidence>
<dbReference type="InterPro" id="IPR036259">
    <property type="entry name" value="MFS_trans_sf"/>
</dbReference>
<dbReference type="GO" id="GO:0005886">
    <property type="term" value="C:plasma membrane"/>
    <property type="evidence" value="ECO:0007669"/>
    <property type="project" value="UniProtKB-SubCell"/>
</dbReference>
<feature type="transmembrane region" description="Helical" evidence="6">
    <location>
        <begin position="21"/>
        <end position="45"/>
    </location>
</feature>
<proteinExistence type="predicted"/>
<keyword evidence="3 6" id="KW-0812">Transmembrane</keyword>
<dbReference type="AlphaFoldDB" id="A0A1S8SY59"/>
<keyword evidence="9" id="KW-1185">Reference proteome</keyword>
<dbReference type="STRING" id="29367.CLPUN_52700"/>
<dbReference type="PROSITE" id="PS50850">
    <property type="entry name" value="MFS"/>
    <property type="match status" value="1"/>
</dbReference>
<feature type="transmembrane region" description="Helical" evidence="6">
    <location>
        <begin position="51"/>
        <end position="79"/>
    </location>
</feature>
<keyword evidence="5 6" id="KW-0472">Membrane</keyword>
<evidence type="ECO:0000259" key="7">
    <source>
        <dbReference type="PROSITE" id="PS50850"/>
    </source>
</evidence>
<feature type="transmembrane region" description="Helical" evidence="6">
    <location>
        <begin position="190"/>
        <end position="211"/>
    </location>
</feature>
<dbReference type="PANTHER" id="PTHR11328:SF24">
    <property type="entry name" value="MAJOR FACILITATOR SUPERFAMILY (MFS) PROFILE DOMAIN-CONTAINING PROTEIN"/>
    <property type="match status" value="1"/>
</dbReference>
<keyword evidence="4 6" id="KW-1133">Transmembrane helix</keyword>
<evidence type="ECO:0000256" key="2">
    <source>
        <dbReference type="ARBA" id="ARBA00022448"/>
    </source>
</evidence>